<organism evidence="1">
    <name type="scientific">Salix viminalis</name>
    <name type="common">Common osier</name>
    <name type="synonym">Basket willow</name>
    <dbReference type="NCBI Taxonomy" id="40686"/>
    <lineage>
        <taxon>Eukaryota</taxon>
        <taxon>Viridiplantae</taxon>
        <taxon>Streptophyta</taxon>
        <taxon>Embryophyta</taxon>
        <taxon>Tracheophyta</taxon>
        <taxon>Spermatophyta</taxon>
        <taxon>Magnoliopsida</taxon>
        <taxon>eudicotyledons</taxon>
        <taxon>Gunneridae</taxon>
        <taxon>Pentapetalae</taxon>
        <taxon>rosids</taxon>
        <taxon>fabids</taxon>
        <taxon>Malpighiales</taxon>
        <taxon>Salicaceae</taxon>
        <taxon>Saliceae</taxon>
        <taxon>Salix</taxon>
    </lineage>
</organism>
<accession>A0A6N2MGQ5</accession>
<reference evidence="1" key="1">
    <citation type="submission" date="2019-03" db="EMBL/GenBank/DDBJ databases">
        <authorList>
            <person name="Mank J."/>
            <person name="Almeida P."/>
        </authorList>
    </citation>
    <scope>NUCLEOTIDE SEQUENCE</scope>
    <source>
        <strain evidence="1">78183</strain>
    </source>
</reference>
<name>A0A6N2MGQ5_SALVM</name>
<gene>
    <name evidence="1" type="ORF">SVIM_LOCUS354717</name>
</gene>
<dbReference type="EMBL" id="CAADRP010001782">
    <property type="protein sequence ID" value="VFU52073.1"/>
    <property type="molecule type" value="Genomic_DNA"/>
</dbReference>
<proteinExistence type="predicted"/>
<protein>
    <submittedName>
        <fullName evidence="1">Uncharacterized protein</fullName>
    </submittedName>
</protein>
<dbReference type="AlphaFoldDB" id="A0A6N2MGQ5"/>
<sequence>MEKRRKRILNCFNSLIFLLEIDSARFDFLCCTEKGFCFLTRPSLDFFKQLERLSSNSSLKNGEEFEDLCEIKNLKICVR</sequence>
<evidence type="ECO:0000313" key="1">
    <source>
        <dbReference type="EMBL" id="VFU52073.1"/>
    </source>
</evidence>